<gene>
    <name evidence="2" type="ORF">FWILDA_LOCUS19966</name>
</gene>
<reference evidence="2" key="1">
    <citation type="submission" date="2022-08" db="EMBL/GenBank/DDBJ databases">
        <authorList>
            <person name="Kallberg Y."/>
            <person name="Tangrot J."/>
            <person name="Rosling A."/>
        </authorList>
    </citation>
    <scope>NUCLEOTIDE SEQUENCE</scope>
    <source>
        <strain evidence="2">Wild A</strain>
    </source>
</reference>
<protein>
    <submittedName>
        <fullName evidence="2">14266_t:CDS:1</fullName>
    </submittedName>
</protein>
<accession>A0A9W4TD55</accession>
<dbReference type="AlphaFoldDB" id="A0A9W4TD55"/>
<keyword evidence="3" id="KW-1185">Reference proteome</keyword>
<evidence type="ECO:0000313" key="3">
    <source>
        <dbReference type="Proteomes" id="UP001153678"/>
    </source>
</evidence>
<evidence type="ECO:0000313" key="2">
    <source>
        <dbReference type="EMBL" id="CAI2201238.1"/>
    </source>
</evidence>
<proteinExistence type="predicted"/>
<evidence type="ECO:0000256" key="1">
    <source>
        <dbReference type="SAM" id="MobiDB-lite"/>
    </source>
</evidence>
<feature type="non-terminal residue" evidence="2">
    <location>
        <position position="1"/>
    </location>
</feature>
<comment type="caution">
    <text evidence="2">The sequence shown here is derived from an EMBL/GenBank/DDBJ whole genome shotgun (WGS) entry which is preliminary data.</text>
</comment>
<sequence>RKSIIEKGSIYGNNLSRPVSEVPISEEAPESSSPPCFSPCEAPIGPPFTYESDRLEYSGANRLITD</sequence>
<dbReference type="EMBL" id="CAMKVN010026944">
    <property type="protein sequence ID" value="CAI2201238.1"/>
    <property type="molecule type" value="Genomic_DNA"/>
</dbReference>
<feature type="compositionally biased region" description="Low complexity" evidence="1">
    <location>
        <begin position="18"/>
        <end position="39"/>
    </location>
</feature>
<dbReference type="Proteomes" id="UP001153678">
    <property type="component" value="Unassembled WGS sequence"/>
</dbReference>
<feature type="region of interest" description="Disordered" evidence="1">
    <location>
        <begin position="13"/>
        <end position="39"/>
    </location>
</feature>
<name>A0A9W4TD55_9GLOM</name>
<organism evidence="2 3">
    <name type="scientific">Funneliformis geosporum</name>
    <dbReference type="NCBI Taxonomy" id="1117311"/>
    <lineage>
        <taxon>Eukaryota</taxon>
        <taxon>Fungi</taxon>
        <taxon>Fungi incertae sedis</taxon>
        <taxon>Mucoromycota</taxon>
        <taxon>Glomeromycotina</taxon>
        <taxon>Glomeromycetes</taxon>
        <taxon>Glomerales</taxon>
        <taxon>Glomeraceae</taxon>
        <taxon>Funneliformis</taxon>
    </lineage>
</organism>